<evidence type="ECO:0000313" key="3">
    <source>
        <dbReference type="Proteomes" id="UP001054811"/>
    </source>
</evidence>
<feature type="transmembrane region" description="Helical" evidence="1">
    <location>
        <begin position="20"/>
        <end position="39"/>
    </location>
</feature>
<dbReference type="EMBL" id="CP091139">
    <property type="protein sequence ID" value="UUT36734.1"/>
    <property type="molecule type" value="Genomic_DNA"/>
</dbReference>
<reference evidence="2" key="1">
    <citation type="submission" date="2022-01" db="EMBL/GenBank/DDBJ databases">
        <title>Microbacterium eymi and Microbacterium rhizovicinus sp. nov., isolated from the rhizospheric soil of Elymus tsukushiensis, a plant native to the Dokdo Islands, Republic of Korea.</title>
        <authorList>
            <person name="Hwang Y.J."/>
        </authorList>
    </citation>
    <scope>NUCLEOTIDE SEQUENCE</scope>
    <source>
        <strain evidence="2">KUDC0405</strain>
    </source>
</reference>
<name>A0ABY5NNN7_9MICO</name>
<evidence type="ECO:0000313" key="2">
    <source>
        <dbReference type="EMBL" id="UUT36734.1"/>
    </source>
</evidence>
<dbReference type="Proteomes" id="UP001054811">
    <property type="component" value="Chromosome"/>
</dbReference>
<accession>A0ABY5NNN7</accession>
<keyword evidence="1" id="KW-1133">Transmembrane helix</keyword>
<proteinExistence type="predicted"/>
<feature type="transmembrane region" description="Helical" evidence="1">
    <location>
        <begin position="45"/>
        <end position="61"/>
    </location>
</feature>
<keyword evidence="1" id="KW-0472">Membrane</keyword>
<dbReference type="RefSeq" id="WP_259613410.1">
    <property type="nucleotide sequence ID" value="NZ_CP091139.2"/>
</dbReference>
<protein>
    <submittedName>
        <fullName evidence="2">Uncharacterized protein</fullName>
    </submittedName>
</protein>
<gene>
    <name evidence="2" type="ORF">L2X98_27100</name>
</gene>
<sequence>MLHRHPDLHRIDEDALRRGMAVDISTALLFGAALVIAVAVPEVNYYALFLLFLTGVLRRLISRMMGGRPVPGNDR</sequence>
<keyword evidence="1" id="KW-0812">Transmembrane</keyword>
<keyword evidence="3" id="KW-1185">Reference proteome</keyword>
<organism evidence="2 3">
    <name type="scientific">Microbacterium elymi</name>
    <dbReference type="NCBI Taxonomy" id="2909587"/>
    <lineage>
        <taxon>Bacteria</taxon>
        <taxon>Bacillati</taxon>
        <taxon>Actinomycetota</taxon>
        <taxon>Actinomycetes</taxon>
        <taxon>Micrococcales</taxon>
        <taxon>Microbacteriaceae</taxon>
        <taxon>Microbacterium</taxon>
    </lineage>
</organism>
<evidence type="ECO:0000256" key="1">
    <source>
        <dbReference type="SAM" id="Phobius"/>
    </source>
</evidence>